<evidence type="ECO:0000313" key="3">
    <source>
        <dbReference type="Proteomes" id="UP001596512"/>
    </source>
</evidence>
<organism evidence="2 3">
    <name type="scientific">Actinokineospora soli</name>
    <dbReference type="NCBI Taxonomy" id="1048753"/>
    <lineage>
        <taxon>Bacteria</taxon>
        <taxon>Bacillati</taxon>
        <taxon>Actinomycetota</taxon>
        <taxon>Actinomycetes</taxon>
        <taxon>Pseudonocardiales</taxon>
        <taxon>Pseudonocardiaceae</taxon>
        <taxon>Actinokineospora</taxon>
    </lineage>
</organism>
<reference evidence="3" key="1">
    <citation type="journal article" date="2019" name="Int. J. Syst. Evol. Microbiol.">
        <title>The Global Catalogue of Microorganisms (GCM) 10K type strain sequencing project: providing services to taxonomists for standard genome sequencing and annotation.</title>
        <authorList>
            <consortium name="The Broad Institute Genomics Platform"/>
            <consortium name="The Broad Institute Genome Sequencing Center for Infectious Disease"/>
            <person name="Wu L."/>
            <person name="Ma J."/>
        </authorList>
    </citation>
    <scope>NUCLEOTIDE SEQUENCE [LARGE SCALE GENOMIC DNA]</scope>
    <source>
        <strain evidence="3">JCM 17695</strain>
    </source>
</reference>
<gene>
    <name evidence="2" type="ORF">ACFQV2_38135</name>
</gene>
<evidence type="ECO:0000256" key="1">
    <source>
        <dbReference type="SAM" id="MobiDB-lite"/>
    </source>
</evidence>
<name>A0ABW2TZP9_9PSEU</name>
<evidence type="ECO:0000313" key="2">
    <source>
        <dbReference type="EMBL" id="MFC7618328.1"/>
    </source>
</evidence>
<accession>A0ABW2TZP9</accession>
<sequence length="45" mass="4558">MGAGAGARGQGGEDEEHTRASFLVEDDPEALFGTDQATAPPVIGE</sequence>
<comment type="caution">
    <text evidence="2">The sequence shown here is derived from an EMBL/GenBank/DDBJ whole genome shotgun (WGS) entry which is preliminary data.</text>
</comment>
<feature type="compositionally biased region" description="Gly residues" evidence="1">
    <location>
        <begin position="1"/>
        <end position="10"/>
    </location>
</feature>
<keyword evidence="3" id="KW-1185">Reference proteome</keyword>
<feature type="region of interest" description="Disordered" evidence="1">
    <location>
        <begin position="1"/>
        <end position="45"/>
    </location>
</feature>
<dbReference type="Proteomes" id="UP001596512">
    <property type="component" value="Unassembled WGS sequence"/>
</dbReference>
<dbReference type="EMBL" id="JBHTEY010000004">
    <property type="protein sequence ID" value="MFC7618328.1"/>
    <property type="molecule type" value="Genomic_DNA"/>
</dbReference>
<proteinExistence type="predicted"/>
<protein>
    <submittedName>
        <fullName evidence="2">Uncharacterized protein</fullName>
    </submittedName>
</protein>